<dbReference type="Proteomes" id="UP000783686">
    <property type="component" value="Unassembled WGS sequence"/>
</dbReference>
<dbReference type="EMBL" id="CAJFCW020000003">
    <property type="protein sequence ID" value="CAG9100597.1"/>
    <property type="molecule type" value="Genomic_DNA"/>
</dbReference>
<dbReference type="AlphaFoldDB" id="A0A811KBZ3"/>
<dbReference type="Proteomes" id="UP000614601">
    <property type="component" value="Unassembled WGS sequence"/>
</dbReference>
<reference evidence="1" key="1">
    <citation type="submission" date="2020-09" db="EMBL/GenBank/DDBJ databases">
        <authorList>
            <person name="Kikuchi T."/>
        </authorList>
    </citation>
    <scope>NUCLEOTIDE SEQUENCE</scope>
    <source>
        <strain evidence="1">SH1</strain>
    </source>
</reference>
<dbReference type="InterPro" id="IPR032072">
    <property type="entry name" value="DUF4807"/>
</dbReference>
<name>A0A811KBZ3_9BILA</name>
<dbReference type="PANTHER" id="PTHR36693:SF1">
    <property type="entry name" value="GH02722P"/>
    <property type="match status" value="1"/>
</dbReference>
<dbReference type="OrthoDB" id="121932at2759"/>
<keyword evidence="2" id="KW-1185">Reference proteome</keyword>
<gene>
    <name evidence="1" type="ORF">BOKJ2_LOCUS5025</name>
</gene>
<sequence>MKTFCGSYKPKVNRRCLGTFYLHGQQYGSLENVFFLLDLTYFQLFLKKTKLCYHVRDRLFQDLRCYFGLLTEKAYLIIIFERSSNLCQLDFHGCLLVLSVFYKSLRMESGMWFLSTLGGGFSSLGDCGDRESALKALKISEAQFKVALKMNDDFMCGRAILYYGTAMAQLADYNNAFRAVLRVFIYSLQYNNEALFCMSAALYMKIEYLADAGFRRNKQFKALKRLYKNVPAKYEHSLTAIDLYD</sequence>
<organism evidence="1 2">
    <name type="scientific">Bursaphelenchus okinawaensis</name>
    <dbReference type="NCBI Taxonomy" id="465554"/>
    <lineage>
        <taxon>Eukaryota</taxon>
        <taxon>Metazoa</taxon>
        <taxon>Ecdysozoa</taxon>
        <taxon>Nematoda</taxon>
        <taxon>Chromadorea</taxon>
        <taxon>Rhabditida</taxon>
        <taxon>Tylenchina</taxon>
        <taxon>Tylenchomorpha</taxon>
        <taxon>Aphelenchoidea</taxon>
        <taxon>Aphelenchoididae</taxon>
        <taxon>Bursaphelenchus</taxon>
    </lineage>
</organism>
<proteinExistence type="predicted"/>
<dbReference type="EMBL" id="CAJFDH010000003">
    <property type="protein sequence ID" value="CAD5213303.1"/>
    <property type="molecule type" value="Genomic_DNA"/>
</dbReference>
<evidence type="ECO:0000313" key="2">
    <source>
        <dbReference type="Proteomes" id="UP000614601"/>
    </source>
</evidence>
<accession>A0A811KBZ3</accession>
<comment type="caution">
    <text evidence="1">The sequence shown here is derived from an EMBL/GenBank/DDBJ whole genome shotgun (WGS) entry which is preliminary data.</text>
</comment>
<protein>
    <submittedName>
        <fullName evidence="1">Uncharacterized protein</fullName>
    </submittedName>
</protein>
<evidence type="ECO:0000313" key="1">
    <source>
        <dbReference type="EMBL" id="CAD5213303.1"/>
    </source>
</evidence>
<dbReference type="PANTHER" id="PTHR36693">
    <property type="entry name" value="GH02722P"/>
    <property type="match status" value="1"/>
</dbReference>
<dbReference type="Pfam" id="PF16065">
    <property type="entry name" value="DUF4807"/>
    <property type="match status" value="1"/>
</dbReference>